<evidence type="ECO:0000313" key="2">
    <source>
        <dbReference type="Proteomes" id="UP001163321"/>
    </source>
</evidence>
<organism evidence="1 2">
    <name type="scientific">Peronosclerospora sorghi</name>
    <dbReference type="NCBI Taxonomy" id="230839"/>
    <lineage>
        <taxon>Eukaryota</taxon>
        <taxon>Sar</taxon>
        <taxon>Stramenopiles</taxon>
        <taxon>Oomycota</taxon>
        <taxon>Peronosporomycetes</taxon>
        <taxon>Peronosporales</taxon>
        <taxon>Peronosporaceae</taxon>
        <taxon>Peronosclerospora</taxon>
    </lineage>
</organism>
<dbReference type="EMBL" id="CM047583">
    <property type="protein sequence ID" value="KAI9912515.1"/>
    <property type="molecule type" value="Genomic_DNA"/>
</dbReference>
<proteinExistence type="predicted"/>
<gene>
    <name evidence="1" type="ORF">PsorP6_005244</name>
</gene>
<reference evidence="1 2" key="1">
    <citation type="journal article" date="2022" name="bioRxiv">
        <title>The genome of the oomycete Peronosclerospora sorghi, a cosmopolitan pathogen of maize and sorghum, is inflated with dispersed pseudogenes.</title>
        <authorList>
            <person name="Fletcher K."/>
            <person name="Martin F."/>
            <person name="Isakeit T."/>
            <person name="Cavanaugh K."/>
            <person name="Magill C."/>
            <person name="Michelmore R."/>
        </authorList>
    </citation>
    <scope>NUCLEOTIDE SEQUENCE [LARGE SCALE GENOMIC DNA]</scope>
    <source>
        <strain evidence="1">P6</strain>
    </source>
</reference>
<protein>
    <submittedName>
        <fullName evidence="1">Uncharacterized protein</fullName>
    </submittedName>
</protein>
<sequence>MSDLMTEYVDISPCSRLHQFLPKLTRLFLPLDLTRAALEYDATTHFLARKRVPPTFKEIRHILNVAIAGN</sequence>
<dbReference type="Proteomes" id="UP001163321">
    <property type="component" value="Chromosome 4"/>
</dbReference>
<name>A0ACC0W2W5_9STRA</name>
<evidence type="ECO:0000313" key="1">
    <source>
        <dbReference type="EMBL" id="KAI9912515.1"/>
    </source>
</evidence>
<keyword evidence="2" id="KW-1185">Reference proteome</keyword>
<comment type="caution">
    <text evidence="1">The sequence shown here is derived from an EMBL/GenBank/DDBJ whole genome shotgun (WGS) entry which is preliminary data.</text>
</comment>
<accession>A0ACC0W2W5</accession>